<proteinExistence type="predicted"/>
<dbReference type="Pfam" id="PF02086">
    <property type="entry name" value="MethyltransfD12"/>
    <property type="match status" value="1"/>
</dbReference>
<dbReference type="PIRSF" id="PIRSF000398">
    <property type="entry name" value="M_m6A_EcoRV"/>
    <property type="match status" value="1"/>
</dbReference>
<dbReference type="SUPFAM" id="SSF53335">
    <property type="entry name" value="S-adenosyl-L-methionine-dependent methyltransferases"/>
    <property type="match status" value="1"/>
</dbReference>
<dbReference type="RefSeq" id="WP_165605297.1">
    <property type="nucleotide sequence ID" value="NZ_BCSY01000035.1"/>
</dbReference>
<dbReference type="PANTHER" id="PTHR30481:SF4">
    <property type="entry name" value="SITE-SPECIFIC DNA-METHYLTRANSFERASE (ADENINE-SPECIFIC)"/>
    <property type="match status" value="1"/>
</dbReference>
<gene>
    <name evidence="4" type="ORF">RMCC_1865</name>
</gene>
<dbReference type="STRING" id="228230.RMCC_1865"/>
<dbReference type="GO" id="GO:0043565">
    <property type="term" value="F:sequence-specific DNA binding"/>
    <property type="evidence" value="ECO:0007669"/>
    <property type="project" value="TreeGrafter"/>
</dbReference>
<evidence type="ECO:0000313" key="5">
    <source>
        <dbReference type="Proteomes" id="UP000069443"/>
    </source>
</evidence>
<evidence type="ECO:0000256" key="3">
    <source>
        <dbReference type="ARBA" id="ARBA00022691"/>
    </source>
</evidence>
<dbReference type="GO" id="GO:0009307">
    <property type="term" value="P:DNA restriction-modification system"/>
    <property type="evidence" value="ECO:0007669"/>
    <property type="project" value="InterPro"/>
</dbReference>
<comment type="caution">
    <text evidence="4">The sequence shown here is derived from an EMBL/GenBank/DDBJ whole genome shotgun (WGS) entry which is preliminary data.</text>
</comment>
<keyword evidence="5" id="KW-1185">Reference proteome</keyword>
<dbReference type="GO" id="GO:1904047">
    <property type="term" value="F:S-adenosyl-L-methionine binding"/>
    <property type="evidence" value="ECO:0007669"/>
    <property type="project" value="TreeGrafter"/>
</dbReference>
<evidence type="ECO:0000256" key="1">
    <source>
        <dbReference type="ARBA" id="ARBA00022603"/>
    </source>
</evidence>
<evidence type="ECO:0000313" key="4">
    <source>
        <dbReference type="EMBL" id="GAS94899.1"/>
    </source>
</evidence>
<dbReference type="REBASE" id="150845">
    <property type="entry name" value="M.Mca15298ORF1865P"/>
</dbReference>
<keyword evidence="1 4" id="KW-0489">Methyltransferase</keyword>
<dbReference type="EMBL" id="BCSY01000035">
    <property type="protein sequence ID" value="GAS94899.1"/>
    <property type="molecule type" value="Genomic_DNA"/>
</dbReference>
<keyword evidence="3" id="KW-0949">S-adenosyl-L-methionine</keyword>
<dbReference type="GO" id="GO:0009007">
    <property type="term" value="F:site-specific DNA-methyltransferase (adenine-specific) activity"/>
    <property type="evidence" value="ECO:0007669"/>
    <property type="project" value="UniProtKB-EC"/>
</dbReference>
<reference evidence="5" key="2">
    <citation type="submission" date="2016-02" db="EMBL/GenBank/DDBJ databases">
        <title>Draft genome sequence of five rapidly growing Mycobacterium species.</title>
        <authorList>
            <person name="Katahira K."/>
            <person name="Gotou Y."/>
            <person name="Iida K."/>
            <person name="Ogura Y."/>
            <person name="Hayashi T."/>
        </authorList>
    </citation>
    <scope>NUCLEOTIDE SEQUENCE [LARGE SCALE GENOMIC DNA]</scope>
    <source>
        <strain evidence="5">JCM15298</strain>
    </source>
</reference>
<reference evidence="5" key="1">
    <citation type="journal article" date="2016" name="Genome Announc.">
        <title>Draft Genome Sequences of Five Rapidly Growing Mycobacterium Species, M. thermoresistibile, M. fortuitum subsp. acetamidolyticum, M. canariasense, M. brisbanense, and M. novocastrense.</title>
        <authorList>
            <person name="Katahira K."/>
            <person name="Ogura Y."/>
            <person name="Gotoh Y."/>
            <person name="Hayashi T."/>
        </authorList>
    </citation>
    <scope>NUCLEOTIDE SEQUENCE [LARGE SCALE GENOMIC DNA]</scope>
    <source>
        <strain evidence="5">JCM15298</strain>
    </source>
</reference>
<organism evidence="4 5">
    <name type="scientific">Mycolicibacterium canariasense</name>
    <name type="common">Mycobacterium canariasense</name>
    <dbReference type="NCBI Taxonomy" id="228230"/>
    <lineage>
        <taxon>Bacteria</taxon>
        <taxon>Bacillati</taxon>
        <taxon>Actinomycetota</taxon>
        <taxon>Actinomycetes</taxon>
        <taxon>Mycobacteriales</taxon>
        <taxon>Mycobacteriaceae</taxon>
        <taxon>Mycolicibacterium</taxon>
    </lineage>
</organism>
<dbReference type="InterPro" id="IPR012263">
    <property type="entry name" value="M_m6A_EcoRV"/>
</dbReference>
<dbReference type="InterPro" id="IPR012327">
    <property type="entry name" value="MeTrfase_D12"/>
</dbReference>
<dbReference type="PRINTS" id="PR00505">
    <property type="entry name" value="D12N6MTFRASE"/>
</dbReference>
<name>A0A100WBB8_MYCCR</name>
<dbReference type="Gene3D" id="3.40.50.150">
    <property type="entry name" value="Vaccinia Virus protein VP39"/>
    <property type="match status" value="2"/>
</dbReference>
<dbReference type="AlphaFoldDB" id="A0A100WBB8"/>
<dbReference type="PANTHER" id="PTHR30481">
    <property type="entry name" value="DNA ADENINE METHYLASE"/>
    <property type="match status" value="1"/>
</dbReference>
<dbReference type="Proteomes" id="UP000069443">
    <property type="component" value="Unassembled WGS sequence"/>
</dbReference>
<dbReference type="InterPro" id="IPR029063">
    <property type="entry name" value="SAM-dependent_MTases_sf"/>
</dbReference>
<dbReference type="GO" id="GO:0032259">
    <property type="term" value="P:methylation"/>
    <property type="evidence" value="ECO:0007669"/>
    <property type="project" value="UniProtKB-KW"/>
</dbReference>
<sequence length="241" mass="27454">MTQPVAEFGQHSHYVEPYLGSGAVFFTKPPSLHEVLNDIDGEVVNFWRVLRERTEDLCWALETTPWSRTEYEASTAAADAPVEAARRFAVRTWQAHAAVRSKVTGWRNRGPAQARAGMSQRWRKVPAQLQAVAARLADAEIENRDALEVIERFNRPDVLLYVDPPYLRQTRTAKLYAHETDNAHHEQLLAQLREHRGAVILSGYASTLYDTALGDWERITLRAPRVEKAAARDEVLWVKRS</sequence>
<accession>A0A100WBB8</accession>
<keyword evidence="2 4" id="KW-0808">Transferase</keyword>
<evidence type="ECO:0000256" key="2">
    <source>
        <dbReference type="ARBA" id="ARBA00022679"/>
    </source>
</evidence>
<protein>
    <submittedName>
        <fullName evidence="4">Methyltransferase</fullName>
    </submittedName>
</protein>
<dbReference type="GO" id="GO:0006298">
    <property type="term" value="P:mismatch repair"/>
    <property type="evidence" value="ECO:0007669"/>
    <property type="project" value="TreeGrafter"/>
</dbReference>